<reference evidence="1 2" key="1">
    <citation type="submission" date="2019-03" db="EMBL/GenBank/DDBJ databases">
        <title>Wolbachia endosymbiont of Haematobia irritans wIrr.</title>
        <authorList>
            <person name="Parry R.H."/>
            <person name="Asgari S."/>
        </authorList>
    </citation>
    <scope>NUCLEOTIDE SEQUENCE [LARGE SCALE GENOMIC DNA]</scope>
    <source>
        <strain evidence="2">wIrr</strain>
    </source>
</reference>
<accession>A0A6I6CHN5</accession>
<evidence type="ECO:0000313" key="2">
    <source>
        <dbReference type="Proteomes" id="UP000422744"/>
    </source>
</evidence>
<dbReference type="EMBL" id="CP037426">
    <property type="protein sequence ID" value="QGT16320.1"/>
    <property type="molecule type" value="Genomic_DNA"/>
</dbReference>
<dbReference type="AlphaFoldDB" id="A0A6I6CHN5"/>
<organism evidence="1 2">
    <name type="scientific">Wolbachia pipientis</name>
    <dbReference type="NCBI Taxonomy" id="955"/>
    <lineage>
        <taxon>Bacteria</taxon>
        <taxon>Pseudomonadati</taxon>
        <taxon>Pseudomonadota</taxon>
        <taxon>Alphaproteobacteria</taxon>
        <taxon>Rickettsiales</taxon>
        <taxon>Anaplasmataceae</taxon>
        <taxon>Wolbachieae</taxon>
        <taxon>Wolbachia</taxon>
    </lineage>
</organism>
<evidence type="ECO:0000313" key="1">
    <source>
        <dbReference type="EMBL" id="QGT16320.1"/>
    </source>
</evidence>
<proteinExistence type="predicted"/>
<sequence length="45" mass="5287">MLAKINILNISNIGHYYIILTHRNIMQASYKNLQKDLTICLKKIK</sequence>
<gene>
    <name evidence="1" type="ORF">E0495_03550</name>
</gene>
<protein>
    <submittedName>
        <fullName evidence="1">Uncharacterized protein</fullName>
    </submittedName>
</protein>
<name>A0A6I6CHN5_WOLPI</name>
<dbReference type="Proteomes" id="UP000422744">
    <property type="component" value="Chromosome"/>
</dbReference>